<dbReference type="SUPFAM" id="SSF158472">
    <property type="entry name" value="HAMP domain-like"/>
    <property type="match status" value="1"/>
</dbReference>
<accession>A0A267ML80</accession>
<dbReference type="CDD" id="cd06225">
    <property type="entry name" value="HAMP"/>
    <property type="match status" value="1"/>
</dbReference>
<dbReference type="InterPro" id="IPR005467">
    <property type="entry name" value="His_kinase_dom"/>
</dbReference>
<dbReference type="FunFam" id="1.10.287.130:FF:000001">
    <property type="entry name" value="Two-component sensor histidine kinase"/>
    <property type="match status" value="1"/>
</dbReference>
<feature type="domain" description="Histidine kinase" evidence="15">
    <location>
        <begin position="294"/>
        <end position="508"/>
    </location>
</feature>
<dbReference type="SUPFAM" id="SSF55874">
    <property type="entry name" value="ATPase domain of HSP90 chaperone/DNA topoisomerase II/histidine kinase"/>
    <property type="match status" value="1"/>
</dbReference>
<dbReference type="PANTHER" id="PTHR45528">
    <property type="entry name" value="SENSOR HISTIDINE KINASE CPXA"/>
    <property type="match status" value="1"/>
</dbReference>
<dbReference type="InterPro" id="IPR050398">
    <property type="entry name" value="HssS/ArlS-like"/>
</dbReference>
<dbReference type="Pfam" id="PF00672">
    <property type="entry name" value="HAMP"/>
    <property type="match status" value="1"/>
</dbReference>
<keyword evidence="4" id="KW-1003">Cell membrane</keyword>
<dbReference type="GO" id="GO:0005886">
    <property type="term" value="C:plasma membrane"/>
    <property type="evidence" value="ECO:0007669"/>
    <property type="project" value="UniProtKB-SubCell"/>
</dbReference>
<evidence type="ECO:0000256" key="12">
    <source>
        <dbReference type="ARBA" id="ARBA00023012"/>
    </source>
</evidence>
<organism evidence="17 18">
    <name type="scientific">Anaeromicrobium sediminis</name>
    <dbReference type="NCBI Taxonomy" id="1478221"/>
    <lineage>
        <taxon>Bacteria</taxon>
        <taxon>Bacillati</taxon>
        <taxon>Bacillota</taxon>
        <taxon>Clostridia</taxon>
        <taxon>Peptostreptococcales</taxon>
        <taxon>Thermotaleaceae</taxon>
        <taxon>Anaeromicrobium</taxon>
    </lineage>
</organism>
<dbReference type="InterPro" id="IPR003594">
    <property type="entry name" value="HATPase_dom"/>
</dbReference>
<evidence type="ECO:0000259" key="16">
    <source>
        <dbReference type="PROSITE" id="PS50885"/>
    </source>
</evidence>
<evidence type="ECO:0000256" key="8">
    <source>
        <dbReference type="ARBA" id="ARBA00022741"/>
    </source>
</evidence>
<reference evidence="17 18" key="1">
    <citation type="submission" date="2017-06" db="EMBL/GenBank/DDBJ databases">
        <title>Draft genome sequence of anaerobic fermentative bacterium Anaeromicrobium sediminis DY2726D isolated from West Pacific Ocean sediments.</title>
        <authorList>
            <person name="Zeng X."/>
        </authorList>
    </citation>
    <scope>NUCLEOTIDE SEQUENCE [LARGE SCALE GENOMIC DNA]</scope>
    <source>
        <strain evidence="17 18">DY2726D</strain>
    </source>
</reference>
<dbReference type="GO" id="GO:0000155">
    <property type="term" value="F:phosphorelay sensor kinase activity"/>
    <property type="evidence" value="ECO:0007669"/>
    <property type="project" value="InterPro"/>
</dbReference>
<dbReference type="Pfam" id="PF00512">
    <property type="entry name" value="HisKA"/>
    <property type="match status" value="1"/>
</dbReference>
<evidence type="ECO:0000256" key="4">
    <source>
        <dbReference type="ARBA" id="ARBA00022475"/>
    </source>
</evidence>
<comment type="caution">
    <text evidence="17">The sequence shown here is derived from an EMBL/GenBank/DDBJ whole genome shotgun (WGS) entry which is preliminary data.</text>
</comment>
<keyword evidence="9" id="KW-0418">Kinase</keyword>
<keyword evidence="8" id="KW-0547">Nucleotide-binding</keyword>
<dbReference type="Gene3D" id="3.30.565.10">
    <property type="entry name" value="Histidine kinase-like ATPase, C-terminal domain"/>
    <property type="match status" value="1"/>
</dbReference>
<keyword evidence="12" id="KW-0902">Two-component regulatory system</keyword>
<evidence type="ECO:0000256" key="3">
    <source>
        <dbReference type="ARBA" id="ARBA00012438"/>
    </source>
</evidence>
<dbReference type="EMBL" id="NIBG01000006">
    <property type="protein sequence ID" value="PAB59668.1"/>
    <property type="molecule type" value="Genomic_DNA"/>
</dbReference>
<keyword evidence="5" id="KW-0597">Phosphoprotein</keyword>
<evidence type="ECO:0000313" key="17">
    <source>
        <dbReference type="EMBL" id="PAB59668.1"/>
    </source>
</evidence>
<dbReference type="EC" id="2.7.13.3" evidence="3"/>
<feature type="domain" description="HAMP" evidence="16">
    <location>
        <begin position="233"/>
        <end position="286"/>
    </location>
</feature>
<dbReference type="PRINTS" id="PR00344">
    <property type="entry name" value="BCTRLSENSOR"/>
</dbReference>
<keyword evidence="13 14" id="KW-0472">Membrane</keyword>
<dbReference type="CDD" id="cd00075">
    <property type="entry name" value="HATPase"/>
    <property type="match status" value="1"/>
</dbReference>
<dbReference type="InterPro" id="IPR036097">
    <property type="entry name" value="HisK_dim/P_sf"/>
</dbReference>
<comment type="catalytic activity">
    <reaction evidence="1">
        <text>ATP + protein L-histidine = ADP + protein N-phospho-L-histidine.</text>
        <dbReference type="EC" id="2.7.13.3"/>
    </reaction>
</comment>
<dbReference type="SMART" id="SM00387">
    <property type="entry name" value="HATPase_c"/>
    <property type="match status" value="1"/>
</dbReference>
<dbReference type="PROSITE" id="PS50109">
    <property type="entry name" value="HIS_KIN"/>
    <property type="match status" value="1"/>
</dbReference>
<keyword evidence="7 14" id="KW-0812">Transmembrane</keyword>
<dbReference type="GO" id="GO:0005524">
    <property type="term" value="F:ATP binding"/>
    <property type="evidence" value="ECO:0007669"/>
    <property type="project" value="UniProtKB-KW"/>
</dbReference>
<evidence type="ECO:0000259" key="15">
    <source>
        <dbReference type="PROSITE" id="PS50109"/>
    </source>
</evidence>
<dbReference type="OrthoDB" id="9786919at2"/>
<dbReference type="AlphaFoldDB" id="A0A267ML80"/>
<evidence type="ECO:0000256" key="2">
    <source>
        <dbReference type="ARBA" id="ARBA00004651"/>
    </source>
</evidence>
<dbReference type="Gene3D" id="6.10.340.10">
    <property type="match status" value="1"/>
</dbReference>
<evidence type="ECO:0000313" key="18">
    <source>
        <dbReference type="Proteomes" id="UP000216024"/>
    </source>
</evidence>
<dbReference type="CDD" id="cd00082">
    <property type="entry name" value="HisKA"/>
    <property type="match status" value="1"/>
</dbReference>
<gene>
    <name evidence="17" type="ORF">CCE28_08870</name>
</gene>
<dbReference type="Gene3D" id="1.10.287.130">
    <property type="match status" value="1"/>
</dbReference>
<dbReference type="InterPro" id="IPR004358">
    <property type="entry name" value="Sig_transdc_His_kin-like_C"/>
</dbReference>
<name>A0A267ML80_9FIRM</name>
<evidence type="ECO:0000256" key="6">
    <source>
        <dbReference type="ARBA" id="ARBA00022679"/>
    </source>
</evidence>
<evidence type="ECO:0000256" key="14">
    <source>
        <dbReference type="SAM" id="Phobius"/>
    </source>
</evidence>
<keyword evidence="11 14" id="KW-1133">Transmembrane helix</keyword>
<dbReference type="Proteomes" id="UP000216024">
    <property type="component" value="Unassembled WGS sequence"/>
</dbReference>
<dbReference type="FunFam" id="3.30.565.10:FF:000006">
    <property type="entry name" value="Sensor histidine kinase WalK"/>
    <property type="match status" value="1"/>
</dbReference>
<dbReference type="InterPro" id="IPR003661">
    <property type="entry name" value="HisK_dim/P_dom"/>
</dbReference>
<evidence type="ECO:0000256" key="13">
    <source>
        <dbReference type="ARBA" id="ARBA00023136"/>
    </source>
</evidence>
<dbReference type="InterPro" id="IPR036890">
    <property type="entry name" value="HATPase_C_sf"/>
</dbReference>
<proteinExistence type="predicted"/>
<dbReference type="InterPro" id="IPR003660">
    <property type="entry name" value="HAMP_dom"/>
</dbReference>
<evidence type="ECO:0000256" key="1">
    <source>
        <dbReference type="ARBA" id="ARBA00000085"/>
    </source>
</evidence>
<evidence type="ECO:0000256" key="10">
    <source>
        <dbReference type="ARBA" id="ARBA00022840"/>
    </source>
</evidence>
<evidence type="ECO:0000256" key="5">
    <source>
        <dbReference type="ARBA" id="ARBA00022553"/>
    </source>
</evidence>
<dbReference type="SMART" id="SM00388">
    <property type="entry name" value="HisKA"/>
    <property type="match status" value="1"/>
</dbReference>
<evidence type="ECO:0000256" key="11">
    <source>
        <dbReference type="ARBA" id="ARBA00022989"/>
    </source>
</evidence>
<evidence type="ECO:0000256" key="9">
    <source>
        <dbReference type="ARBA" id="ARBA00022777"/>
    </source>
</evidence>
<feature type="transmembrane region" description="Helical" evidence="14">
    <location>
        <begin position="205"/>
        <end position="227"/>
    </location>
</feature>
<dbReference type="PANTHER" id="PTHR45528:SF1">
    <property type="entry name" value="SENSOR HISTIDINE KINASE CPXA"/>
    <property type="match status" value="1"/>
</dbReference>
<protein>
    <recommendedName>
        <fullName evidence="3">histidine kinase</fullName>
        <ecNumber evidence="3">2.7.13.3</ecNumber>
    </recommendedName>
</protein>
<dbReference type="SUPFAM" id="SSF47384">
    <property type="entry name" value="Homodimeric domain of signal transducing histidine kinase"/>
    <property type="match status" value="1"/>
</dbReference>
<dbReference type="SMART" id="SM00304">
    <property type="entry name" value="HAMP"/>
    <property type="match status" value="1"/>
</dbReference>
<sequence>MRIFKKAFKILMYIIKFLFTFSINVFIYSFLFIKFLLDKTIFTLFRSLRRLFRFSLTFKITIVYSFLFSLLVIFLSVCIVIASYVILVDPSNSSYWDPSSDILSQIENSQELPLDTIKIISKYENLDISIYKRFDRQEKIFYFKSPKKNYLYDSIVNNGYIRINEHTLREFDTLFMASRVDRVKSKNNVDYTVIIEKFYREESTYILLLVIALFLLSSTGILLSTLIGSKLSKRMLRPIKNMTETVNDISVNHLSTRLDINKSHDELRELSITFNNMLDRLERDYEKQNQFVSDASHELRTPISVIQGYASLLDRWGKDDKEVLDESIDALRSESQNMKDLVEQLLFLARSDKGTQVVNKSLFSLSELCEEIVKETKLIDKDHDILLENNNNISLYGDRKLIKQAVRIFVDNSIKFTQNKGYIKVQLYKENKNTVLAIEDNGIGIPKEDIPHIFDRFYRSDKSRTKETGGTGLGLSICRWILNEHYATIRVYSVVDIGTKILIYFPEK</sequence>
<keyword evidence="6" id="KW-0808">Transferase</keyword>
<feature type="transmembrane region" description="Helical" evidence="14">
    <location>
        <begin position="12"/>
        <end position="37"/>
    </location>
</feature>
<dbReference type="PROSITE" id="PS50885">
    <property type="entry name" value="HAMP"/>
    <property type="match status" value="1"/>
</dbReference>
<feature type="transmembrane region" description="Helical" evidence="14">
    <location>
        <begin position="58"/>
        <end position="87"/>
    </location>
</feature>
<evidence type="ECO:0000256" key="7">
    <source>
        <dbReference type="ARBA" id="ARBA00022692"/>
    </source>
</evidence>
<keyword evidence="18" id="KW-1185">Reference proteome</keyword>
<comment type="subcellular location">
    <subcellularLocation>
        <location evidence="2">Cell membrane</location>
        <topology evidence="2">Multi-pass membrane protein</topology>
    </subcellularLocation>
</comment>
<dbReference type="Pfam" id="PF02518">
    <property type="entry name" value="HATPase_c"/>
    <property type="match status" value="1"/>
</dbReference>
<keyword evidence="10" id="KW-0067">ATP-binding</keyword>